<evidence type="ECO:0000256" key="6">
    <source>
        <dbReference type="PROSITE-ProRule" id="PRU00042"/>
    </source>
</evidence>
<keyword evidence="4" id="KW-0862">Zinc</keyword>
<feature type="domain" description="C2H2-type" evidence="7">
    <location>
        <begin position="338"/>
        <end position="365"/>
    </location>
</feature>
<name>A0ABQ9JZ88_9CUCU</name>
<organism evidence="8 9">
    <name type="scientific">Molorchus minor</name>
    <dbReference type="NCBI Taxonomy" id="1323400"/>
    <lineage>
        <taxon>Eukaryota</taxon>
        <taxon>Metazoa</taxon>
        <taxon>Ecdysozoa</taxon>
        <taxon>Arthropoda</taxon>
        <taxon>Hexapoda</taxon>
        <taxon>Insecta</taxon>
        <taxon>Pterygota</taxon>
        <taxon>Neoptera</taxon>
        <taxon>Endopterygota</taxon>
        <taxon>Coleoptera</taxon>
        <taxon>Polyphaga</taxon>
        <taxon>Cucujiformia</taxon>
        <taxon>Chrysomeloidea</taxon>
        <taxon>Cerambycidae</taxon>
        <taxon>Lamiinae</taxon>
        <taxon>Monochamini</taxon>
        <taxon>Molorchus</taxon>
    </lineage>
</organism>
<dbReference type="PROSITE" id="PS50157">
    <property type="entry name" value="ZINC_FINGER_C2H2_2"/>
    <property type="match status" value="5"/>
</dbReference>
<evidence type="ECO:0000256" key="1">
    <source>
        <dbReference type="ARBA" id="ARBA00022723"/>
    </source>
</evidence>
<dbReference type="EMBL" id="JAPWTJ010000076">
    <property type="protein sequence ID" value="KAJ8983413.1"/>
    <property type="molecule type" value="Genomic_DNA"/>
</dbReference>
<evidence type="ECO:0000256" key="5">
    <source>
        <dbReference type="ARBA" id="ARBA00023242"/>
    </source>
</evidence>
<reference evidence="8" key="1">
    <citation type="journal article" date="2023" name="Insect Mol. Biol.">
        <title>Genome sequencing provides insights into the evolution of gene families encoding plant cell wall-degrading enzymes in longhorned beetles.</title>
        <authorList>
            <person name="Shin N.R."/>
            <person name="Okamura Y."/>
            <person name="Kirsch R."/>
            <person name="Pauchet Y."/>
        </authorList>
    </citation>
    <scope>NUCLEOTIDE SEQUENCE</scope>
    <source>
        <strain evidence="8">MMC_N1</strain>
    </source>
</reference>
<dbReference type="PROSITE" id="PS00028">
    <property type="entry name" value="ZINC_FINGER_C2H2_1"/>
    <property type="match status" value="5"/>
</dbReference>
<evidence type="ECO:0000259" key="7">
    <source>
        <dbReference type="PROSITE" id="PS50157"/>
    </source>
</evidence>
<feature type="domain" description="C2H2-type" evidence="7">
    <location>
        <begin position="310"/>
        <end position="337"/>
    </location>
</feature>
<dbReference type="InterPro" id="IPR013087">
    <property type="entry name" value="Znf_C2H2_type"/>
</dbReference>
<protein>
    <recommendedName>
        <fullName evidence="7">C2H2-type domain-containing protein</fullName>
    </recommendedName>
</protein>
<feature type="domain" description="C2H2-type" evidence="7">
    <location>
        <begin position="282"/>
        <end position="309"/>
    </location>
</feature>
<keyword evidence="1" id="KW-0479">Metal-binding</keyword>
<dbReference type="InterPro" id="IPR036236">
    <property type="entry name" value="Znf_C2H2_sf"/>
</dbReference>
<dbReference type="PANTHER" id="PTHR23235:SF142">
    <property type="entry name" value="ZINC FINGER PROTEIN 384"/>
    <property type="match status" value="1"/>
</dbReference>
<keyword evidence="5" id="KW-0539">Nucleus</keyword>
<feature type="domain" description="C2H2-type" evidence="7">
    <location>
        <begin position="226"/>
        <end position="253"/>
    </location>
</feature>
<keyword evidence="9" id="KW-1185">Reference proteome</keyword>
<dbReference type="SMART" id="SM00355">
    <property type="entry name" value="ZnF_C2H2"/>
    <property type="match status" value="6"/>
</dbReference>
<comment type="caution">
    <text evidence="8">The sequence shown here is derived from an EMBL/GenBank/DDBJ whole genome shotgun (WGS) entry which is preliminary data.</text>
</comment>
<sequence length="391" mass="44831">MNMNKDQCALCGESLKSAELNLQSSVSQYSGTSLICLIEKITGSFTSLHYCVCLCCFNLINELDAIELRQTEIHNLLRRYVQNSEPKSIIKSKNFITSSITDEIRAQIRQNNQNMVPKTEKKIEGINKIKDNLYSINDRYKSTLNDEDTDKSNINNEPLFSQIKIEGCSYENEPMLNTGTNSNSIVKKIKKLPKKLQVYNCHCSMEFRTSRELKIHMKSHNLRQSFVCDICGLHYKFEPSFNRHINMHKGIHPFTCVYCNKTFTQKGALVRHAPIHTGEKPYQCDECGKRFIHHTSFGIHRLSHTGQKSHKCSVCGLAFMSGSHVKRHMRIHTGEKKFPCSICGRRFAERYNLAVHEKLHSNPKSILSINTKLRVQENGGQNWNNAQSAKN</sequence>
<keyword evidence="2" id="KW-0677">Repeat</keyword>
<dbReference type="Pfam" id="PF00096">
    <property type="entry name" value="zf-C2H2"/>
    <property type="match status" value="5"/>
</dbReference>
<accession>A0ABQ9JZ88</accession>
<evidence type="ECO:0000256" key="3">
    <source>
        <dbReference type="ARBA" id="ARBA00022771"/>
    </source>
</evidence>
<evidence type="ECO:0000256" key="2">
    <source>
        <dbReference type="ARBA" id="ARBA00022737"/>
    </source>
</evidence>
<dbReference type="Gene3D" id="3.30.160.60">
    <property type="entry name" value="Classic Zinc Finger"/>
    <property type="match status" value="5"/>
</dbReference>
<dbReference type="Proteomes" id="UP001162164">
    <property type="component" value="Unassembled WGS sequence"/>
</dbReference>
<keyword evidence="3 6" id="KW-0863">Zinc-finger</keyword>
<feature type="domain" description="C2H2-type" evidence="7">
    <location>
        <begin position="254"/>
        <end position="281"/>
    </location>
</feature>
<evidence type="ECO:0000256" key="4">
    <source>
        <dbReference type="ARBA" id="ARBA00022833"/>
    </source>
</evidence>
<evidence type="ECO:0000313" key="8">
    <source>
        <dbReference type="EMBL" id="KAJ8983413.1"/>
    </source>
</evidence>
<dbReference type="PANTHER" id="PTHR23235">
    <property type="entry name" value="KRUEPPEL-LIKE TRANSCRIPTION FACTOR"/>
    <property type="match status" value="1"/>
</dbReference>
<proteinExistence type="predicted"/>
<dbReference type="SUPFAM" id="SSF57667">
    <property type="entry name" value="beta-beta-alpha zinc fingers"/>
    <property type="match status" value="3"/>
</dbReference>
<evidence type="ECO:0000313" key="9">
    <source>
        <dbReference type="Proteomes" id="UP001162164"/>
    </source>
</evidence>
<gene>
    <name evidence="8" type="ORF">NQ317_005878</name>
</gene>